<feature type="region of interest" description="Disordered" evidence="1">
    <location>
        <begin position="1"/>
        <end position="21"/>
    </location>
</feature>
<evidence type="ECO:0000256" key="1">
    <source>
        <dbReference type="SAM" id="MobiDB-lite"/>
    </source>
</evidence>
<name>A0AAJ8BWW9_ASPNG</name>
<dbReference type="RefSeq" id="XP_059604031.1">
    <property type="nucleotide sequence ID" value="XM_059749052.1"/>
</dbReference>
<dbReference type="AlphaFoldDB" id="A0AAJ8BWW9"/>
<protein>
    <submittedName>
        <fullName evidence="2">Uncharacterized protein</fullName>
    </submittedName>
</protein>
<reference evidence="2" key="1">
    <citation type="submission" date="2025-02" db="EMBL/GenBank/DDBJ databases">
        <authorList>
            <consortium name="NCBI Genome Project"/>
        </authorList>
    </citation>
    <scope>NUCLEOTIDE SEQUENCE</scope>
</reference>
<gene>
    <name evidence="2" type="ORF">An08g05240</name>
</gene>
<reference evidence="2" key="2">
    <citation type="submission" date="2025-08" db="UniProtKB">
        <authorList>
            <consortium name="RefSeq"/>
        </authorList>
    </citation>
    <scope>IDENTIFICATION</scope>
</reference>
<dbReference type="KEGG" id="ang:An08g05240"/>
<evidence type="ECO:0000313" key="2">
    <source>
        <dbReference type="RefSeq" id="XP_059604031.1"/>
    </source>
</evidence>
<proteinExistence type="predicted"/>
<accession>A0AAJ8BWW9</accession>
<dbReference type="GeneID" id="84591677"/>
<sequence>MSPSQVAPQQPDDIPPLLPPNEKSQYRMIKEAEFNNMHDFMLSHGLNAYYFEDYGEVNPTIDTMRRYDQEYWEAGQQERYQEHYEDQEAGRCEPSPGYCEYWGAELAGQKCEYEGYEGDQSHHDYEDCEVDTVSRSRNAMTSQTMRWMMGFAMIIMIEPRTGFGKTLRQVLPLSFYMIQDRKLNCVYSGR</sequence>
<dbReference type="VEuPathDB" id="FungiDB:An08g05240"/>
<organism evidence="2">
    <name type="scientific">Aspergillus niger</name>
    <dbReference type="NCBI Taxonomy" id="5061"/>
    <lineage>
        <taxon>Eukaryota</taxon>
        <taxon>Fungi</taxon>
        <taxon>Dikarya</taxon>
        <taxon>Ascomycota</taxon>
        <taxon>Pezizomycotina</taxon>
        <taxon>Eurotiomycetes</taxon>
        <taxon>Eurotiomycetidae</taxon>
        <taxon>Eurotiales</taxon>
        <taxon>Aspergillaceae</taxon>
        <taxon>Aspergillus</taxon>
        <taxon>Aspergillus subgen. Circumdati</taxon>
    </lineage>
</organism>